<dbReference type="PANTHER" id="PTHR24422:SF10">
    <property type="entry name" value="CHEMOTAXIS PROTEIN METHYLTRANSFERASE 2"/>
    <property type="match status" value="1"/>
</dbReference>
<dbReference type="GO" id="GO:0008983">
    <property type="term" value="F:protein-glutamate O-methyltransferase activity"/>
    <property type="evidence" value="ECO:0007669"/>
    <property type="project" value="UniProtKB-EC"/>
</dbReference>
<comment type="catalytic activity">
    <reaction evidence="1">
        <text>L-glutamyl-[protein] + S-adenosyl-L-methionine = [protein]-L-glutamate 5-O-methyl ester + S-adenosyl-L-homocysteine</text>
        <dbReference type="Rhea" id="RHEA:24452"/>
        <dbReference type="Rhea" id="RHEA-COMP:10208"/>
        <dbReference type="Rhea" id="RHEA-COMP:10311"/>
        <dbReference type="ChEBI" id="CHEBI:29973"/>
        <dbReference type="ChEBI" id="CHEBI:57856"/>
        <dbReference type="ChEBI" id="CHEBI:59789"/>
        <dbReference type="ChEBI" id="CHEBI:82795"/>
        <dbReference type="EC" id="2.1.1.80"/>
    </reaction>
</comment>
<accession>A0A1F7RJW9</accession>
<dbReference type="Pfam" id="PF03705">
    <property type="entry name" value="CheR_N"/>
    <property type="match status" value="1"/>
</dbReference>
<keyword evidence="3" id="KW-0489">Methyltransferase</keyword>
<dbReference type="SMART" id="SM00138">
    <property type="entry name" value="MeTrc"/>
    <property type="match status" value="1"/>
</dbReference>
<evidence type="ECO:0000256" key="4">
    <source>
        <dbReference type="ARBA" id="ARBA00022679"/>
    </source>
</evidence>
<dbReference type="InterPro" id="IPR022642">
    <property type="entry name" value="CheR_C"/>
</dbReference>
<dbReference type="InterPro" id="IPR022641">
    <property type="entry name" value="CheR_N"/>
</dbReference>
<dbReference type="InterPro" id="IPR050903">
    <property type="entry name" value="Bact_Chemotaxis_MeTrfase"/>
</dbReference>
<dbReference type="CDD" id="cd02440">
    <property type="entry name" value="AdoMet_MTases"/>
    <property type="match status" value="1"/>
</dbReference>
<sequence length="285" mass="33152">MTEKQFTQLPVSSFHMIRTMIREYCGLNYNENTYEIFSGRIESRMKQLGISNIADYLEILRNDHSDICELKALIEIFSNRETYFFREQNQLDVFKNVLLDDIIKKKKTVDRPRVKIWCAGCASGEEPYSIAILILEKRVSVQTEIDILGFDISDKALRNAKQGIYRKASFRYTHPAIMNKYFTQTTDGVFEINVEIKKMVRFIKKNMILDDQPDLMGTADIIFCRNVMIYFDPEGRKKLINWLVKHLAPGGFVLLGHSESLLNMDTPLQAVTINTEIVYQKSEFT</sequence>
<dbReference type="Gene3D" id="1.10.155.10">
    <property type="entry name" value="Chemotaxis receptor methyltransferase CheR, N-terminal domain"/>
    <property type="match status" value="1"/>
</dbReference>
<organism evidence="7 8">
    <name type="scientific">Candidatus Schekmanbacteria bacterium RBG_13_48_7</name>
    <dbReference type="NCBI Taxonomy" id="1817878"/>
    <lineage>
        <taxon>Bacteria</taxon>
        <taxon>Candidatus Schekmaniibacteriota</taxon>
    </lineage>
</organism>
<dbReference type="InterPro" id="IPR036804">
    <property type="entry name" value="CheR_N_sf"/>
</dbReference>
<dbReference type="InterPro" id="IPR029063">
    <property type="entry name" value="SAM-dependent_MTases_sf"/>
</dbReference>
<protein>
    <recommendedName>
        <fullName evidence="2">protein-glutamate O-methyltransferase</fullName>
        <ecNumber evidence="2">2.1.1.80</ecNumber>
    </recommendedName>
</protein>
<dbReference type="SUPFAM" id="SSF53335">
    <property type="entry name" value="S-adenosyl-L-methionine-dependent methyltransferases"/>
    <property type="match status" value="1"/>
</dbReference>
<evidence type="ECO:0000256" key="2">
    <source>
        <dbReference type="ARBA" id="ARBA00012534"/>
    </source>
</evidence>
<evidence type="ECO:0000313" key="7">
    <source>
        <dbReference type="EMBL" id="OGL41630.1"/>
    </source>
</evidence>
<dbReference type="InterPro" id="IPR000780">
    <property type="entry name" value="CheR_MeTrfase"/>
</dbReference>
<gene>
    <name evidence="7" type="ORF">A2161_16785</name>
</gene>
<feature type="domain" description="CheR-type methyltransferase" evidence="6">
    <location>
        <begin position="2"/>
        <end position="285"/>
    </location>
</feature>
<dbReference type="SUPFAM" id="SSF47757">
    <property type="entry name" value="Chemotaxis receptor methyltransferase CheR, N-terminal domain"/>
    <property type="match status" value="1"/>
</dbReference>
<evidence type="ECO:0000256" key="5">
    <source>
        <dbReference type="ARBA" id="ARBA00022691"/>
    </source>
</evidence>
<keyword evidence="4" id="KW-0808">Transferase</keyword>
<comment type="caution">
    <text evidence="7">The sequence shown here is derived from an EMBL/GenBank/DDBJ whole genome shotgun (WGS) entry which is preliminary data.</text>
</comment>
<dbReference type="PROSITE" id="PS50123">
    <property type="entry name" value="CHER"/>
    <property type="match status" value="1"/>
</dbReference>
<name>A0A1F7RJW9_9BACT</name>
<evidence type="ECO:0000259" key="6">
    <source>
        <dbReference type="PROSITE" id="PS50123"/>
    </source>
</evidence>
<dbReference type="Proteomes" id="UP000179266">
    <property type="component" value="Unassembled WGS sequence"/>
</dbReference>
<proteinExistence type="predicted"/>
<dbReference type="AlphaFoldDB" id="A0A1F7RJW9"/>
<evidence type="ECO:0000256" key="3">
    <source>
        <dbReference type="ARBA" id="ARBA00022603"/>
    </source>
</evidence>
<evidence type="ECO:0000313" key="8">
    <source>
        <dbReference type="Proteomes" id="UP000179266"/>
    </source>
</evidence>
<dbReference type="PANTHER" id="PTHR24422">
    <property type="entry name" value="CHEMOTAXIS PROTEIN METHYLTRANSFERASE"/>
    <property type="match status" value="1"/>
</dbReference>
<dbReference type="GO" id="GO:0032259">
    <property type="term" value="P:methylation"/>
    <property type="evidence" value="ECO:0007669"/>
    <property type="project" value="UniProtKB-KW"/>
</dbReference>
<evidence type="ECO:0000256" key="1">
    <source>
        <dbReference type="ARBA" id="ARBA00001541"/>
    </source>
</evidence>
<reference evidence="7 8" key="1">
    <citation type="journal article" date="2016" name="Nat. Commun.">
        <title>Thousands of microbial genomes shed light on interconnected biogeochemical processes in an aquifer system.</title>
        <authorList>
            <person name="Anantharaman K."/>
            <person name="Brown C.T."/>
            <person name="Hug L.A."/>
            <person name="Sharon I."/>
            <person name="Castelle C.J."/>
            <person name="Probst A.J."/>
            <person name="Thomas B.C."/>
            <person name="Singh A."/>
            <person name="Wilkins M.J."/>
            <person name="Karaoz U."/>
            <person name="Brodie E.L."/>
            <person name="Williams K.H."/>
            <person name="Hubbard S.S."/>
            <person name="Banfield J.F."/>
        </authorList>
    </citation>
    <scope>NUCLEOTIDE SEQUENCE [LARGE SCALE GENOMIC DNA]</scope>
</reference>
<keyword evidence="5" id="KW-0949">S-adenosyl-L-methionine</keyword>
<dbReference type="Pfam" id="PF01739">
    <property type="entry name" value="CheR"/>
    <property type="match status" value="1"/>
</dbReference>
<dbReference type="Gene3D" id="3.40.50.150">
    <property type="entry name" value="Vaccinia Virus protein VP39"/>
    <property type="match status" value="1"/>
</dbReference>
<dbReference type="EC" id="2.1.1.80" evidence="2"/>
<dbReference type="PRINTS" id="PR00996">
    <property type="entry name" value="CHERMTFRASE"/>
</dbReference>
<dbReference type="EMBL" id="MGDD01000343">
    <property type="protein sequence ID" value="OGL41630.1"/>
    <property type="molecule type" value="Genomic_DNA"/>
</dbReference>